<organism evidence="3 4">
    <name type="scientific">Acanthamoeba castellanii (strain ATCC 30010 / Neff)</name>
    <dbReference type="NCBI Taxonomy" id="1257118"/>
    <lineage>
        <taxon>Eukaryota</taxon>
        <taxon>Amoebozoa</taxon>
        <taxon>Discosea</taxon>
        <taxon>Longamoebia</taxon>
        <taxon>Centramoebida</taxon>
        <taxon>Acanthamoebidae</taxon>
        <taxon>Acanthamoeba</taxon>
    </lineage>
</organism>
<dbReference type="PRINTS" id="PR01210">
    <property type="entry name" value="GGTRANSPTASE"/>
</dbReference>
<dbReference type="RefSeq" id="XP_004334540.1">
    <property type="nucleotide sequence ID" value="XM_004334492.1"/>
</dbReference>
<dbReference type="PANTHER" id="PTHR11686:SF9">
    <property type="entry name" value="RE13973P"/>
    <property type="match status" value="1"/>
</dbReference>
<accession>L8GHS3</accession>
<dbReference type="OrthoDB" id="1081007at2759"/>
<dbReference type="Pfam" id="PF01019">
    <property type="entry name" value="G_glu_transpept"/>
    <property type="match status" value="2"/>
</dbReference>
<dbReference type="InterPro" id="IPR000101">
    <property type="entry name" value="GGT_peptidase"/>
</dbReference>
<proteinExistence type="predicted"/>
<evidence type="ECO:0000313" key="4">
    <source>
        <dbReference type="Proteomes" id="UP000011083"/>
    </source>
</evidence>
<dbReference type="GO" id="GO:0036374">
    <property type="term" value="F:glutathione hydrolase activity"/>
    <property type="evidence" value="ECO:0007669"/>
    <property type="project" value="InterPro"/>
</dbReference>
<dbReference type="AlphaFoldDB" id="L8GHS3"/>
<dbReference type="EMBL" id="KB008109">
    <property type="protein sequence ID" value="ELR12527.1"/>
    <property type="molecule type" value="Genomic_DNA"/>
</dbReference>
<dbReference type="GO" id="GO:0005886">
    <property type="term" value="C:plasma membrane"/>
    <property type="evidence" value="ECO:0007669"/>
    <property type="project" value="TreeGrafter"/>
</dbReference>
<dbReference type="PANTHER" id="PTHR11686">
    <property type="entry name" value="GAMMA GLUTAMYL TRANSPEPTIDASE"/>
    <property type="match status" value="1"/>
</dbReference>
<evidence type="ECO:0000313" key="3">
    <source>
        <dbReference type="EMBL" id="ELR12527.1"/>
    </source>
</evidence>
<evidence type="ECO:0000256" key="2">
    <source>
        <dbReference type="SAM" id="MobiDB-lite"/>
    </source>
</evidence>
<dbReference type="KEGG" id="acan:ACA1_156090"/>
<protein>
    <submittedName>
        <fullName evidence="3">Gamma-glutamyltranspeptidase</fullName>
    </submittedName>
</protein>
<name>L8GHS3_ACACF</name>
<dbReference type="GeneID" id="14913036"/>
<dbReference type="SUPFAM" id="SSF56235">
    <property type="entry name" value="N-terminal nucleophile aminohydrolases (Ntn hydrolases)"/>
    <property type="match status" value="2"/>
</dbReference>
<keyword evidence="4" id="KW-1185">Reference proteome</keyword>
<dbReference type="GO" id="GO:0006751">
    <property type="term" value="P:glutathione catabolic process"/>
    <property type="evidence" value="ECO:0007669"/>
    <property type="project" value="InterPro"/>
</dbReference>
<dbReference type="Proteomes" id="UP000011083">
    <property type="component" value="Unassembled WGS sequence"/>
</dbReference>
<dbReference type="InterPro" id="IPR029055">
    <property type="entry name" value="Ntn_hydrolases_N"/>
</dbReference>
<evidence type="ECO:0000256" key="1">
    <source>
        <dbReference type="PIRSR" id="PIRSR600101-2"/>
    </source>
</evidence>
<sequence>MSYPPLTFVKLPACSPASSPLRRVTSPDSFSRRRSALVTAALHTRGDCRVLASQKRNPTTAHPRYRAASSASAGEKRRSFWSDLFVNSDSSQDNEDEDEDSDGDLDSGHPLRNAVDAAVASCLCIGVLNSFSSGIGGGGVMLYISRHLLIIFMNHTWPNLQSSLNHYACVYLYGTCTLATTLRLHTKEGHSELIDFREVAPSAASQDMYRDRPVEASRTGGLSVAVPGELAGLEYAWQQHGSGHVAWKDLVMPSAQLARNFTVPALLAKWIADTPEIVVDPGLRSVYAPDGVRKKEGDTVFNPRLADTLALVAENGASAFYSRTSSLAQQLVADIQQAGGIITADDLHNYLHNGTVKGFYRGLEVLSAGPPFGGACVVMALNLLEAYNLPLLGLSLGGRSVGLRLRRSHGPG</sequence>
<feature type="compositionally biased region" description="Acidic residues" evidence="2">
    <location>
        <begin position="92"/>
        <end position="105"/>
    </location>
</feature>
<dbReference type="VEuPathDB" id="AmoebaDB:ACA1_156090"/>
<gene>
    <name evidence="3" type="ORF">ACA1_156090</name>
</gene>
<feature type="binding site" evidence="1">
    <location>
        <position position="197"/>
    </location>
    <ligand>
        <name>L-glutamate</name>
        <dbReference type="ChEBI" id="CHEBI:29985"/>
    </ligand>
</feature>
<dbReference type="STRING" id="1257118.L8GHS3"/>
<feature type="region of interest" description="Disordered" evidence="2">
    <location>
        <begin position="88"/>
        <end position="109"/>
    </location>
</feature>
<reference evidence="3 4" key="1">
    <citation type="journal article" date="2013" name="Genome Biol.">
        <title>Genome of Acanthamoeba castellanii highlights extensive lateral gene transfer and early evolution of tyrosine kinase signaling.</title>
        <authorList>
            <person name="Clarke M."/>
            <person name="Lohan A.J."/>
            <person name="Liu B."/>
            <person name="Lagkouvardos I."/>
            <person name="Roy S."/>
            <person name="Zafar N."/>
            <person name="Bertelli C."/>
            <person name="Schilde C."/>
            <person name="Kianianmomeni A."/>
            <person name="Burglin T.R."/>
            <person name="Frech C."/>
            <person name="Turcotte B."/>
            <person name="Kopec K.O."/>
            <person name="Synnott J.M."/>
            <person name="Choo C."/>
            <person name="Paponov I."/>
            <person name="Finkler A."/>
            <person name="Soon Heng Tan C."/>
            <person name="Hutchins A.P."/>
            <person name="Weinmeier T."/>
            <person name="Rattei T."/>
            <person name="Chu J.S."/>
            <person name="Gimenez G."/>
            <person name="Irimia M."/>
            <person name="Rigden D.J."/>
            <person name="Fitzpatrick D.A."/>
            <person name="Lorenzo-Morales J."/>
            <person name="Bateman A."/>
            <person name="Chiu C.H."/>
            <person name="Tang P."/>
            <person name="Hegemann P."/>
            <person name="Fromm H."/>
            <person name="Raoult D."/>
            <person name="Greub G."/>
            <person name="Miranda-Saavedra D."/>
            <person name="Chen N."/>
            <person name="Nash P."/>
            <person name="Ginger M.L."/>
            <person name="Horn M."/>
            <person name="Schaap P."/>
            <person name="Caler L."/>
            <person name="Loftus B."/>
        </authorList>
    </citation>
    <scope>NUCLEOTIDE SEQUENCE [LARGE SCALE GENOMIC DNA]</scope>
    <source>
        <strain evidence="3 4">Neff</strain>
    </source>
</reference>